<dbReference type="OrthoDB" id="6481087at2"/>
<protein>
    <submittedName>
        <fullName evidence="1">Pili assembly chaperone</fullName>
    </submittedName>
</protein>
<name>A0A506QSI7_9GAMM</name>
<evidence type="ECO:0000313" key="2">
    <source>
        <dbReference type="Proteomes" id="UP000317747"/>
    </source>
</evidence>
<dbReference type="Proteomes" id="UP000317747">
    <property type="component" value="Unassembled WGS sequence"/>
</dbReference>
<dbReference type="EMBL" id="VHJA01000024">
    <property type="protein sequence ID" value="TPV47858.1"/>
    <property type="molecule type" value="Genomic_DNA"/>
</dbReference>
<comment type="caution">
    <text evidence="1">The sequence shown here is derived from an EMBL/GenBank/DDBJ whole genome shotgun (WGS) entry which is preliminary data.</text>
</comment>
<keyword evidence="2" id="KW-1185">Reference proteome</keyword>
<accession>A0A506QSI7</accession>
<gene>
    <name evidence="1" type="ORF">FJW01_02255</name>
</gene>
<organism evidence="1 2">
    <name type="scientific">Pantoea deleyi</name>
    <dbReference type="NCBI Taxonomy" id="470932"/>
    <lineage>
        <taxon>Bacteria</taxon>
        <taxon>Pseudomonadati</taxon>
        <taxon>Pseudomonadota</taxon>
        <taxon>Gammaproteobacteria</taxon>
        <taxon>Enterobacterales</taxon>
        <taxon>Erwiniaceae</taxon>
        <taxon>Pantoea</taxon>
    </lineage>
</organism>
<evidence type="ECO:0000313" key="1">
    <source>
        <dbReference type="EMBL" id="TPV47858.1"/>
    </source>
</evidence>
<proteinExistence type="predicted"/>
<sequence length="197" mass="22920">MLRCAHHPLIKLNTPMQQRLVILTLFLWLALTLAFSLLTPAGPCSALTLWMLTAASPFMLRPLDWFTRQLLRKPCMLSRRKRITVHLSPWQPTVGLTPERVSWFWSGVYEAVESALQEGKTIVIASHLLTPVRAARLRAYLTAQGWSYRSRLTSVPFRDAARALMQLEILFRQWRWRCPLRSEWPVMLLRKSSEPEK</sequence>
<reference evidence="1 2" key="1">
    <citation type="submission" date="2019-06" db="EMBL/GenBank/DDBJ databases">
        <title>Taxogenomics and systematics of the genus Pantoea.</title>
        <authorList>
            <person name="Tambong J.T."/>
        </authorList>
    </citation>
    <scope>NUCLEOTIDE SEQUENCE [LARGE SCALE GENOMIC DNA]</scope>
    <source>
        <strain evidence="1 2">LMG 24200</strain>
    </source>
</reference>
<dbReference type="AlphaFoldDB" id="A0A506QSI7"/>